<dbReference type="Proteomes" id="UP001597468">
    <property type="component" value="Unassembled WGS sequence"/>
</dbReference>
<reference evidence="6" key="1">
    <citation type="journal article" date="2019" name="Int. J. Syst. Evol. Microbiol.">
        <title>The Global Catalogue of Microorganisms (GCM) 10K type strain sequencing project: providing services to taxonomists for standard genome sequencing and annotation.</title>
        <authorList>
            <consortium name="The Broad Institute Genomics Platform"/>
            <consortium name="The Broad Institute Genome Sequencing Center for Infectious Disease"/>
            <person name="Wu L."/>
            <person name="Ma J."/>
        </authorList>
    </citation>
    <scope>NUCLEOTIDE SEQUENCE [LARGE SCALE GENOMIC DNA]</scope>
    <source>
        <strain evidence="6">KCTC 42585</strain>
    </source>
</reference>
<dbReference type="CDD" id="cd02909">
    <property type="entry name" value="cupin_pirin_N"/>
    <property type="match status" value="1"/>
</dbReference>
<evidence type="ECO:0000313" key="6">
    <source>
        <dbReference type="Proteomes" id="UP001597468"/>
    </source>
</evidence>
<evidence type="ECO:0000256" key="2">
    <source>
        <dbReference type="RuleBase" id="RU003457"/>
    </source>
</evidence>
<dbReference type="InterPro" id="IPR011051">
    <property type="entry name" value="RmlC_Cupin_sf"/>
</dbReference>
<dbReference type="InterPro" id="IPR003829">
    <property type="entry name" value="Pirin_N_dom"/>
</dbReference>
<name>A0ABW5J073_9FLAO</name>
<dbReference type="InterPro" id="IPR008778">
    <property type="entry name" value="Pirin_C_dom"/>
</dbReference>
<dbReference type="EMBL" id="JBHULT010000011">
    <property type="protein sequence ID" value="MFD2518874.1"/>
    <property type="molecule type" value="Genomic_DNA"/>
</dbReference>
<evidence type="ECO:0000259" key="4">
    <source>
        <dbReference type="Pfam" id="PF05726"/>
    </source>
</evidence>
<dbReference type="SUPFAM" id="SSF51182">
    <property type="entry name" value="RmlC-like cupins"/>
    <property type="match status" value="1"/>
</dbReference>
<proteinExistence type="inferred from homology"/>
<evidence type="ECO:0000313" key="5">
    <source>
        <dbReference type="EMBL" id="MFD2518874.1"/>
    </source>
</evidence>
<sequence>MRTVKNVFKAEYRPIADLITYSPMPTRDLRMIDPFLFLNHHGPQRYSPGNNGLPFGPHPHRGMETVTFILDGDIAHKDSDGNDSVIKSGGVQWMTAGSGLIHSEVSSEEFKKEGGALEILQLWVNLPARLKMTKPFYKGLGKEEIPQVSLEDTKVTAQVISGELNDTKGAFETLTNIHLSLLFFESGGVFKTSVPLTHNILCYIIKGEISINGEIIQALHLVEFNNDGEELRIEALANTTILFGHAEPFNEPVVARGPFVMNTMEEINQAYEDYQQGKMGTD</sequence>
<feature type="domain" description="Pirin N-terminal" evidence="3">
    <location>
        <begin position="26"/>
        <end position="124"/>
    </location>
</feature>
<keyword evidence="6" id="KW-1185">Reference proteome</keyword>
<dbReference type="PIRSF" id="PIRSF006232">
    <property type="entry name" value="Pirin"/>
    <property type="match status" value="1"/>
</dbReference>
<evidence type="ECO:0000259" key="3">
    <source>
        <dbReference type="Pfam" id="PF02678"/>
    </source>
</evidence>
<dbReference type="Gene3D" id="2.60.120.10">
    <property type="entry name" value="Jelly Rolls"/>
    <property type="match status" value="2"/>
</dbReference>
<dbReference type="PANTHER" id="PTHR43594">
    <property type="entry name" value="QUERCETIN 2,3-DIOXYGENASE"/>
    <property type="match status" value="1"/>
</dbReference>
<dbReference type="CDD" id="cd02247">
    <property type="entry name" value="cupin_pirin_C"/>
    <property type="match status" value="1"/>
</dbReference>
<dbReference type="Pfam" id="PF02678">
    <property type="entry name" value="Pirin"/>
    <property type="match status" value="1"/>
</dbReference>
<dbReference type="PANTHER" id="PTHR43594:SF1">
    <property type="entry name" value="QUERCETIN 2,3-DIOXYGENASE PA2418-RELATED"/>
    <property type="match status" value="1"/>
</dbReference>
<comment type="caution">
    <text evidence="5">The sequence shown here is derived from an EMBL/GenBank/DDBJ whole genome shotgun (WGS) entry which is preliminary data.</text>
</comment>
<dbReference type="InterPro" id="IPR014710">
    <property type="entry name" value="RmlC-like_jellyroll"/>
</dbReference>
<dbReference type="RefSeq" id="WP_380753865.1">
    <property type="nucleotide sequence ID" value="NZ_JBHULT010000011.1"/>
</dbReference>
<organism evidence="5 6">
    <name type="scientific">Salinimicrobium flavum</name>
    <dbReference type="NCBI Taxonomy" id="1737065"/>
    <lineage>
        <taxon>Bacteria</taxon>
        <taxon>Pseudomonadati</taxon>
        <taxon>Bacteroidota</taxon>
        <taxon>Flavobacteriia</taxon>
        <taxon>Flavobacteriales</taxon>
        <taxon>Flavobacteriaceae</taxon>
        <taxon>Salinimicrobium</taxon>
    </lineage>
</organism>
<feature type="domain" description="Pirin C-terminal" evidence="4">
    <location>
        <begin position="185"/>
        <end position="280"/>
    </location>
</feature>
<accession>A0ABW5J073</accession>
<protein>
    <submittedName>
        <fullName evidence="5">Pirin family protein</fullName>
    </submittedName>
</protein>
<gene>
    <name evidence="5" type="ORF">ACFSTG_13285</name>
</gene>
<comment type="similarity">
    <text evidence="1 2">Belongs to the pirin family.</text>
</comment>
<evidence type="ECO:0000256" key="1">
    <source>
        <dbReference type="ARBA" id="ARBA00008416"/>
    </source>
</evidence>
<dbReference type="InterPro" id="IPR053186">
    <property type="entry name" value="QDO-related"/>
</dbReference>
<dbReference type="Pfam" id="PF05726">
    <property type="entry name" value="Pirin_C"/>
    <property type="match status" value="1"/>
</dbReference>
<dbReference type="InterPro" id="IPR012093">
    <property type="entry name" value="Pirin"/>
</dbReference>